<evidence type="ECO:0000313" key="3">
    <source>
        <dbReference type="Proteomes" id="UP000611640"/>
    </source>
</evidence>
<protein>
    <submittedName>
        <fullName evidence="2">Uncharacterized protein</fullName>
    </submittedName>
</protein>
<name>A0A7R7HXM5_9ACTN</name>
<dbReference type="RefSeq" id="WP_203961813.1">
    <property type="nucleotide sequence ID" value="NZ_AP023355.1"/>
</dbReference>
<gene>
    <name evidence="2" type="ORF">Athai_27420</name>
</gene>
<keyword evidence="3" id="KW-1185">Reference proteome</keyword>
<feature type="compositionally biased region" description="Gly residues" evidence="1">
    <location>
        <begin position="182"/>
        <end position="216"/>
    </location>
</feature>
<organism evidence="2 3">
    <name type="scientific">Actinocatenispora thailandica</name>
    <dbReference type="NCBI Taxonomy" id="227318"/>
    <lineage>
        <taxon>Bacteria</taxon>
        <taxon>Bacillati</taxon>
        <taxon>Actinomycetota</taxon>
        <taxon>Actinomycetes</taxon>
        <taxon>Micromonosporales</taxon>
        <taxon>Micromonosporaceae</taxon>
        <taxon>Actinocatenispora</taxon>
    </lineage>
</organism>
<dbReference type="Proteomes" id="UP000611640">
    <property type="component" value="Chromosome"/>
</dbReference>
<feature type="region of interest" description="Disordered" evidence="1">
    <location>
        <begin position="1"/>
        <end position="32"/>
    </location>
</feature>
<proteinExistence type="predicted"/>
<sequence>MALDGAAGPSDGPQHAIDGEGTATTPDLAVGDSGRHLQADAKHLADVARELSNLADYLDRDLGKAAKQIVELSGRHAQHHYGGAMKDWNNPSGRFSDADYLWGRYGAAAASTRDFGTSLASAVQQLADGTELIAKRYRSTEARNRLLAKQVESLLASSGASGGSATAAGAYGTAGADPAGDAQGGASGTGGTGADGSGGTGAGDSSGADGGSGTNGGSDTSGAGDGGAGSTGGYGGGGGA</sequence>
<reference evidence="2 3" key="1">
    <citation type="submission" date="2020-08" db="EMBL/GenBank/DDBJ databases">
        <title>Whole genome shotgun sequence of Actinocatenispora thailandica NBRC 105041.</title>
        <authorList>
            <person name="Komaki H."/>
            <person name="Tamura T."/>
        </authorList>
    </citation>
    <scope>NUCLEOTIDE SEQUENCE [LARGE SCALE GENOMIC DNA]</scope>
    <source>
        <strain evidence="2 3">NBRC 105041</strain>
    </source>
</reference>
<evidence type="ECO:0000256" key="1">
    <source>
        <dbReference type="SAM" id="MobiDB-lite"/>
    </source>
</evidence>
<evidence type="ECO:0000313" key="2">
    <source>
        <dbReference type="EMBL" id="BCJ35239.1"/>
    </source>
</evidence>
<dbReference type="AlphaFoldDB" id="A0A7R7HXM5"/>
<feature type="compositionally biased region" description="Gly residues" evidence="1">
    <location>
        <begin position="223"/>
        <end position="240"/>
    </location>
</feature>
<dbReference type="EMBL" id="AP023355">
    <property type="protein sequence ID" value="BCJ35239.1"/>
    <property type="molecule type" value="Genomic_DNA"/>
</dbReference>
<dbReference type="KEGG" id="atl:Athai_27420"/>
<accession>A0A7R7HXM5</accession>
<feature type="region of interest" description="Disordered" evidence="1">
    <location>
        <begin position="180"/>
        <end position="240"/>
    </location>
</feature>